<sequence length="71" mass="8350">MLSLIQTINSLQSYRRYSITRKNKLTLFSFDHSTALRVSTTTYRTTFSKLWNRSRCYCCNLSSTQGGYKYS</sequence>
<proteinExistence type="predicted"/>
<protein>
    <submittedName>
        <fullName evidence="1">Uncharacterized protein</fullName>
    </submittedName>
</protein>
<reference evidence="1" key="2">
    <citation type="submission" date="2015-03" db="EMBL/GenBank/DDBJ databases">
        <authorList>
            <person name="Chow C.-E.T."/>
            <person name="Winget D.M."/>
            <person name="White R.A.III."/>
            <person name="Hallam S.J."/>
            <person name="Suttle C.A."/>
        </authorList>
    </citation>
    <scope>NUCLEOTIDE SEQUENCE</scope>
    <source>
        <strain evidence="1">Anoxic2_2</strain>
    </source>
</reference>
<evidence type="ECO:0000313" key="1">
    <source>
        <dbReference type="EMBL" id="AKH46748.1"/>
    </source>
</evidence>
<dbReference type="EMBL" id="KR029586">
    <property type="protein sequence ID" value="AKH46748.1"/>
    <property type="molecule type" value="Genomic_DNA"/>
</dbReference>
<accession>A0A0F7L5D6</accession>
<organism evidence="1">
    <name type="scientific">uncultured marine virus</name>
    <dbReference type="NCBI Taxonomy" id="186617"/>
    <lineage>
        <taxon>Viruses</taxon>
        <taxon>environmental samples</taxon>
    </lineage>
</organism>
<reference evidence="1" key="1">
    <citation type="journal article" date="2015" name="Front. Microbiol.">
        <title>Combining genomic sequencing methods to explore viral diversity and reveal potential virus-host interactions.</title>
        <authorList>
            <person name="Chow C.E."/>
            <person name="Winget D.M."/>
            <person name="White R.A.III."/>
            <person name="Hallam S.J."/>
            <person name="Suttle C.A."/>
        </authorList>
    </citation>
    <scope>NUCLEOTIDE SEQUENCE</scope>
    <source>
        <strain evidence="1">Anoxic2_2</strain>
    </source>
</reference>
<name>A0A0F7L5D6_9VIRU</name>